<dbReference type="GO" id="GO:0005737">
    <property type="term" value="C:cytoplasm"/>
    <property type="evidence" value="ECO:0007669"/>
    <property type="project" value="TreeGrafter"/>
</dbReference>
<dbReference type="PANTHER" id="PTHR13710">
    <property type="entry name" value="DNA HELICASE RECQ FAMILY MEMBER"/>
    <property type="match status" value="1"/>
</dbReference>
<comment type="similarity">
    <text evidence="1">Belongs to the helicase family. RecQ subfamily.</text>
</comment>
<accession>A0AAD7GRG3</accession>
<dbReference type="PROSITE" id="PS51194">
    <property type="entry name" value="HELICASE_CTER"/>
    <property type="match status" value="1"/>
</dbReference>
<feature type="domain" description="Helicase C-terminal" evidence="4">
    <location>
        <begin position="75"/>
        <end position="204"/>
    </location>
</feature>
<evidence type="ECO:0000313" key="6">
    <source>
        <dbReference type="Proteomes" id="UP001221757"/>
    </source>
</evidence>
<dbReference type="EC" id="5.6.2.4" evidence="3"/>
<feature type="non-terminal residue" evidence="5">
    <location>
        <position position="1"/>
    </location>
</feature>
<protein>
    <recommendedName>
        <fullName evidence="3">DNA 3'-5' helicase</fullName>
        <ecNumber evidence="3">5.6.2.4</ecNumber>
    </recommendedName>
</protein>
<dbReference type="GO" id="GO:0005634">
    <property type="term" value="C:nucleus"/>
    <property type="evidence" value="ECO:0007669"/>
    <property type="project" value="TreeGrafter"/>
</dbReference>
<dbReference type="Pfam" id="PF00271">
    <property type="entry name" value="Helicase_C"/>
    <property type="match status" value="1"/>
</dbReference>
<evidence type="ECO:0000256" key="1">
    <source>
        <dbReference type="ARBA" id="ARBA00005446"/>
    </source>
</evidence>
<gene>
    <name evidence="5" type="ORF">B0H17DRAFT_912077</name>
</gene>
<proteinExistence type="inferred from homology"/>
<dbReference type="SUPFAM" id="SSF52540">
    <property type="entry name" value="P-loop containing nucleoside triphosphate hydrolases"/>
    <property type="match status" value="1"/>
</dbReference>
<evidence type="ECO:0000256" key="2">
    <source>
        <dbReference type="ARBA" id="ARBA00034617"/>
    </source>
</evidence>
<reference evidence="5" key="1">
    <citation type="submission" date="2023-03" db="EMBL/GenBank/DDBJ databases">
        <title>Massive genome expansion in bonnet fungi (Mycena s.s.) driven by repeated elements and novel gene families across ecological guilds.</title>
        <authorList>
            <consortium name="Lawrence Berkeley National Laboratory"/>
            <person name="Harder C.B."/>
            <person name="Miyauchi S."/>
            <person name="Viragh M."/>
            <person name="Kuo A."/>
            <person name="Thoen E."/>
            <person name="Andreopoulos B."/>
            <person name="Lu D."/>
            <person name="Skrede I."/>
            <person name="Drula E."/>
            <person name="Henrissat B."/>
            <person name="Morin E."/>
            <person name="Kohler A."/>
            <person name="Barry K."/>
            <person name="LaButti K."/>
            <person name="Morin E."/>
            <person name="Salamov A."/>
            <person name="Lipzen A."/>
            <person name="Mereny Z."/>
            <person name="Hegedus B."/>
            <person name="Baldrian P."/>
            <person name="Stursova M."/>
            <person name="Weitz H."/>
            <person name="Taylor A."/>
            <person name="Grigoriev I.V."/>
            <person name="Nagy L.G."/>
            <person name="Martin F."/>
            <person name="Kauserud H."/>
        </authorList>
    </citation>
    <scope>NUCLEOTIDE SEQUENCE</scope>
    <source>
        <strain evidence="5">CBHHK067</strain>
    </source>
</reference>
<dbReference type="Gene3D" id="3.40.50.300">
    <property type="entry name" value="P-loop containing nucleotide triphosphate hydrolases"/>
    <property type="match status" value="1"/>
</dbReference>
<comment type="caution">
    <text evidence="5">The sequence shown here is derived from an EMBL/GenBank/DDBJ whole genome shotgun (WGS) entry which is preliminary data.</text>
</comment>
<evidence type="ECO:0000259" key="4">
    <source>
        <dbReference type="PROSITE" id="PS51194"/>
    </source>
</evidence>
<feature type="non-terminal residue" evidence="5">
    <location>
        <position position="204"/>
    </location>
</feature>
<sequence length="204" mass="23102">FRPAWGSLNELRLRLPKDTPFQALSGTLPPHIKSAVISHLNYNPKTYVSLKLSSNRPNTIYATHKVVGSLKDFRNLDFLVPTVLKIIVFHDDTQQCADAASYLNERLPSDLRASGLIRHYHGGMSKEYLTQVFDDFRTRTVHVRYSTQRRGHQLWVPFYKKHFLHAHNAASPGIGRSGIVAVVDYGLPQKKLTGLQRGGRCGRN</sequence>
<dbReference type="InterPro" id="IPR027417">
    <property type="entry name" value="P-loop_NTPase"/>
</dbReference>
<dbReference type="GO" id="GO:0000724">
    <property type="term" value="P:double-strand break repair via homologous recombination"/>
    <property type="evidence" value="ECO:0007669"/>
    <property type="project" value="TreeGrafter"/>
</dbReference>
<dbReference type="PANTHER" id="PTHR13710:SF120">
    <property type="entry name" value="BIFUNCTIONAL 3'-5' EXONUCLEASE_ATP-DEPENDENT HELICASE WRN"/>
    <property type="match status" value="1"/>
</dbReference>
<dbReference type="GO" id="GO:0043138">
    <property type="term" value="F:3'-5' DNA helicase activity"/>
    <property type="evidence" value="ECO:0007669"/>
    <property type="project" value="UniProtKB-EC"/>
</dbReference>
<dbReference type="Proteomes" id="UP001221757">
    <property type="component" value="Unassembled WGS sequence"/>
</dbReference>
<dbReference type="GO" id="GO:0005694">
    <property type="term" value="C:chromosome"/>
    <property type="evidence" value="ECO:0007669"/>
    <property type="project" value="TreeGrafter"/>
</dbReference>
<name>A0AAD7GRG3_MYCRO</name>
<comment type="catalytic activity">
    <reaction evidence="2">
        <text>Couples ATP hydrolysis with the unwinding of duplex DNA by translocating in the 3'-5' direction.</text>
        <dbReference type="EC" id="5.6.2.4"/>
    </reaction>
</comment>
<evidence type="ECO:0000256" key="3">
    <source>
        <dbReference type="ARBA" id="ARBA00034808"/>
    </source>
</evidence>
<dbReference type="EMBL" id="JARKIE010000012">
    <property type="protein sequence ID" value="KAJ7703578.1"/>
    <property type="molecule type" value="Genomic_DNA"/>
</dbReference>
<dbReference type="GO" id="GO:0009378">
    <property type="term" value="F:four-way junction helicase activity"/>
    <property type="evidence" value="ECO:0007669"/>
    <property type="project" value="TreeGrafter"/>
</dbReference>
<dbReference type="AlphaFoldDB" id="A0AAD7GRG3"/>
<keyword evidence="6" id="KW-1185">Reference proteome</keyword>
<evidence type="ECO:0000313" key="5">
    <source>
        <dbReference type="EMBL" id="KAJ7703578.1"/>
    </source>
</evidence>
<organism evidence="5 6">
    <name type="scientific">Mycena rosella</name>
    <name type="common">Pink bonnet</name>
    <name type="synonym">Agaricus rosellus</name>
    <dbReference type="NCBI Taxonomy" id="1033263"/>
    <lineage>
        <taxon>Eukaryota</taxon>
        <taxon>Fungi</taxon>
        <taxon>Dikarya</taxon>
        <taxon>Basidiomycota</taxon>
        <taxon>Agaricomycotina</taxon>
        <taxon>Agaricomycetes</taxon>
        <taxon>Agaricomycetidae</taxon>
        <taxon>Agaricales</taxon>
        <taxon>Marasmiineae</taxon>
        <taxon>Mycenaceae</taxon>
        <taxon>Mycena</taxon>
    </lineage>
</organism>
<dbReference type="InterPro" id="IPR001650">
    <property type="entry name" value="Helicase_C-like"/>
</dbReference>